<dbReference type="PANTHER" id="PTHR33353:SF36">
    <property type="entry name" value="ENDO-BETA-1,4-GLUCANASE D"/>
    <property type="match status" value="1"/>
</dbReference>
<evidence type="ECO:0000256" key="13">
    <source>
        <dbReference type="ARBA" id="ARBA00044502"/>
    </source>
</evidence>
<dbReference type="Proteomes" id="UP000076552">
    <property type="component" value="Unassembled WGS sequence"/>
</dbReference>
<evidence type="ECO:0000313" key="19">
    <source>
        <dbReference type="Proteomes" id="UP000076552"/>
    </source>
</evidence>
<dbReference type="CDD" id="cd21175">
    <property type="entry name" value="LPMO_AA9"/>
    <property type="match status" value="1"/>
</dbReference>
<evidence type="ECO:0000256" key="4">
    <source>
        <dbReference type="ARBA" id="ARBA00022723"/>
    </source>
</evidence>
<dbReference type="EC" id="1.14.99.56" evidence="15"/>
<dbReference type="PANTHER" id="PTHR33353">
    <property type="entry name" value="PUTATIVE (AFU_ORTHOLOGUE AFUA_1G12560)-RELATED"/>
    <property type="match status" value="1"/>
</dbReference>
<sequence length="292" mass="31345">MAKSTFSNPKMYHVAVLLASVVVLASGHSHVTNFVIDGASYEGFNPRSTTPEALAAWRTSVINDGWVSTESYGKPDIVCHIKATSAHAHAPVAAGDTIGFQWQGWPESHHGPILTYLAYCGKESGSCEAADRTKLNFFAIDRVGLVDSKVNATSFATAWGIWASDILIRNNATWTVQIPPEVVPGHYVLRHEIIALHYARYPGQGAQHYPQCINIEVVGGGDDKPLGILGMDLYQPAEEGLTYDISQSPTGTYDIPGPTIYPGATTFVSQTGIFIKSSATAIIVGAMPTRAL</sequence>
<evidence type="ECO:0000256" key="10">
    <source>
        <dbReference type="ARBA" id="ARBA00023157"/>
    </source>
</evidence>
<evidence type="ECO:0000256" key="11">
    <source>
        <dbReference type="ARBA" id="ARBA00023277"/>
    </source>
</evidence>
<protein>
    <recommendedName>
        <fullName evidence="15">lytic cellulose monooxygenase (C4-dehydrogenating)</fullName>
        <ecNumber evidence="15">1.14.99.56</ecNumber>
    </recommendedName>
</protein>
<dbReference type="Gene3D" id="2.70.50.70">
    <property type="match status" value="1"/>
</dbReference>
<accession>A0A166QMQ3</accession>
<evidence type="ECO:0000256" key="6">
    <source>
        <dbReference type="ARBA" id="ARBA00023001"/>
    </source>
</evidence>
<keyword evidence="5 16" id="KW-0732">Signal</keyword>
<evidence type="ECO:0000256" key="9">
    <source>
        <dbReference type="ARBA" id="ARBA00023033"/>
    </source>
</evidence>
<keyword evidence="9" id="KW-0503">Monooxygenase</keyword>
<keyword evidence="6" id="KW-0136">Cellulose degradation</keyword>
<reference evidence="18 19" key="1">
    <citation type="submission" date="2015-06" db="EMBL/GenBank/DDBJ databases">
        <title>Survival trade-offs in plant roots during colonization by closely related pathogenic and mutualistic fungi.</title>
        <authorList>
            <person name="Hacquard S."/>
            <person name="Kracher B."/>
            <person name="Hiruma K."/>
            <person name="Weinman A."/>
            <person name="Muench P."/>
            <person name="Garrido Oter R."/>
            <person name="Ver Loren van Themaat E."/>
            <person name="Dallerey J.-F."/>
            <person name="Damm U."/>
            <person name="Henrissat B."/>
            <person name="Lespinet O."/>
            <person name="Thon M."/>
            <person name="Kemen E."/>
            <person name="McHardy A.C."/>
            <person name="Schulze-Lefert P."/>
            <person name="O'Connell R.J."/>
        </authorList>
    </citation>
    <scope>NUCLEOTIDE SEQUENCE [LARGE SCALE GENOMIC DNA]</scope>
    <source>
        <strain evidence="18 19">0861</strain>
    </source>
</reference>
<evidence type="ECO:0000256" key="1">
    <source>
        <dbReference type="ARBA" id="ARBA00001973"/>
    </source>
</evidence>
<evidence type="ECO:0000256" key="8">
    <source>
        <dbReference type="ARBA" id="ARBA00023008"/>
    </source>
</evidence>
<comment type="cofactor">
    <cofactor evidence="1">
        <name>Cu(2+)</name>
        <dbReference type="ChEBI" id="CHEBI:29036"/>
    </cofactor>
</comment>
<evidence type="ECO:0000259" key="17">
    <source>
        <dbReference type="Pfam" id="PF03443"/>
    </source>
</evidence>
<evidence type="ECO:0000256" key="5">
    <source>
        <dbReference type="ARBA" id="ARBA00022729"/>
    </source>
</evidence>
<keyword evidence="3" id="KW-0964">Secreted</keyword>
<keyword evidence="8" id="KW-0186">Copper</keyword>
<dbReference type="GO" id="GO:0004497">
    <property type="term" value="F:monooxygenase activity"/>
    <property type="evidence" value="ECO:0007669"/>
    <property type="project" value="UniProtKB-KW"/>
</dbReference>
<dbReference type="InterPro" id="IPR049892">
    <property type="entry name" value="AA9"/>
</dbReference>
<comment type="subcellular location">
    <subcellularLocation>
        <location evidence="2">Secreted</location>
    </subcellularLocation>
</comment>
<keyword evidence="12" id="KW-0624">Polysaccharide degradation</keyword>
<proteinExistence type="inferred from homology"/>
<comment type="similarity">
    <text evidence="13">Belongs to the polysaccharide monooxygenase AA9 family.</text>
</comment>
<gene>
    <name evidence="18" type="ORF">CT0861_01217</name>
</gene>
<evidence type="ECO:0000256" key="14">
    <source>
        <dbReference type="ARBA" id="ARBA00045077"/>
    </source>
</evidence>
<dbReference type="InterPro" id="IPR005103">
    <property type="entry name" value="AA9_LPMO"/>
</dbReference>
<dbReference type="AlphaFoldDB" id="A0A166QMQ3"/>
<keyword evidence="11" id="KW-0119">Carbohydrate metabolism</keyword>
<feature type="signal peptide" evidence="16">
    <location>
        <begin position="1"/>
        <end position="27"/>
    </location>
</feature>
<keyword evidence="10" id="KW-1015">Disulfide bond</keyword>
<feature type="chain" id="PRO_5007878755" description="lytic cellulose monooxygenase (C4-dehydrogenating)" evidence="16">
    <location>
        <begin position="28"/>
        <end position="292"/>
    </location>
</feature>
<evidence type="ECO:0000256" key="7">
    <source>
        <dbReference type="ARBA" id="ARBA00023002"/>
    </source>
</evidence>
<organism evidence="18 19">
    <name type="scientific">Colletotrichum tofieldiae</name>
    <dbReference type="NCBI Taxonomy" id="708197"/>
    <lineage>
        <taxon>Eukaryota</taxon>
        <taxon>Fungi</taxon>
        <taxon>Dikarya</taxon>
        <taxon>Ascomycota</taxon>
        <taxon>Pezizomycotina</taxon>
        <taxon>Sordariomycetes</taxon>
        <taxon>Hypocreomycetidae</taxon>
        <taxon>Glomerellales</taxon>
        <taxon>Glomerellaceae</taxon>
        <taxon>Colletotrichum</taxon>
        <taxon>Colletotrichum spaethianum species complex</taxon>
    </lineage>
</organism>
<evidence type="ECO:0000256" key="15">
    <source>
        <dbReference type="ARBA" id="ARBA00047174"/>
    </source>
</evidence>
<dbReference type="GO" id="GO:0005576">
    <property type="term" value="C:extracellular region"/>
    <property type="evidence" value="ECO:0007669"/>
    <property type="project" value="UniProtKB-SubCell"/>
</dbReference>
<evidence type="ECO:0000256" key="16">
    <source>
        <dbReference type="SAM" id="SignalP"/>
    </source>
</evidence>
<keyword evidence="19" id="KW-1185">Reference proteome</keyword>
<keyword evidence="7" id="KW-0560">Oxidoreductase</keyword>
<dbReference type="Pfam" id="PF03443">
    <property type="entry name" value="AA9"/>
    <property type="match status" value="1"/>
</dbReference>
<comment type="caution">
    <text evidence="18">The sequence shown here is derived from an EMBL/GenBank/DDBJ whole genome shotgun (WGS) entry which is preliminary data.</text>
</comment>
<dbReference type="STRING" id="708197.A0A166QMQ3"/>
<evidence type="ECO:0000313" key="18">
    <source>
        <dbReference type="EMBL" id="KZL68126.1"/>
    </source>
</evidence>
<feature type="domain" description="Auxiliary Activity family 9 catalytic" evidence="17">
    <location>
        <begin position="28"/>
        <end position="250"/>
    </location>
</feature>
<comment type="catalytic activity">
    <reaction evidence="14">
        <text>[(1-&gt;4)-beta-D-glucosyl]n+m + reduced acceptor + O2 = 4-dehydro-beta-D-glucosyl-[(1-&gt;4)-beta-D-glucosyl]n-1 + [(1-&gt;4)-beta-D-glucosyl]m + acceptor + H2O.</text>
        <dbReference type="EC" id="1.14.99.56"/>
    </reaction>
</comment>
<evidence type="ECO:0000256" key="3">
    <source>
        <dbReference type="ARBA" id="ARBA00022525"/>
    </source>
</evidence>
<dbReference type="GO" id="GO:0046872">
    <property type="term" value="F:metal ion binding"/>
    <property type="evidence" value="ECO:0007669"/>
    <property type="project" value="UniProtKB-KW"/>
</dbReference>
<dbReference type="EMBL" id="LFIV01000129">
    <property type="protein sequence ID" value="KZL68126.1"/>
    <property type="molecule type" value="Genomic_DNA"/>
</dbReference>
<dbReference type="GO" id="GO:0030245">
    <property type="term" value="P:cellulose catabolic process"/>
    <property type="evidence" value="ECO:0007669"/>
    <property type="project" value="UniProtKB-KW"/>
</dbReference>
<evidence type="ECO:0000256" key="12">
    <source>
        <dbReference type="ARBA" id="ARBA00023326"/>
    </source>
</evidence>
<evidence type="ECO:0000256" key="2">
    <source>
        <dbReference type="ARBA" id="ARBA00004613"/>
    </source>
</evidence>
<keyword evidence="4" id="KW-0479">Metal-binding</keyword>
<name>A0A166QMQ3_9PEZI</name>